<dbReference type="GO" id="GO:0000155">
    <property type="term" value="F:phosphorelay sensor kinase activity"/>
    <property type="evidence" value="ECO:0007669"/>
    <property type="project" value="InterPro"/>
</dbReference>
<dbReference type="PRINTS" id="PR00032">
    <property type="entry name" value="HTHARAC"/>
</dbReference>
<proteinExistence type="predicted"/>
<dbReference type="GO" id="GO:0043565">
    <property type="term" value="F:sequence-specific DNA binding"/>
    <property type="evidence" value="ECO:0007669"/>
    <property type="project" value="InterPro"/>
</dbReference>
<dbReference type="Pfam" id="PF07495">
    <property type="entry name" value="Y_Y_Y"/>
    <property type="match status" value="1"/>
</dbReference>
<dbReference type="Pfam" id="PF12833">
    <property type="entry name" value="HTH_18"/>
    <property type="match status" value="1"/>
</dbReference>
<dbReference type="Gene3D" id="3.40.50.2300">
    <property type="match status" value="1"/>
</dbReference>
<sequence>MDRIRLAIWTFMLLLFSVTIWGDEIYFRSLGVKDGLSQPSSIAIWQDRLGRIWLGNNAVNCYDGISTKVIRLSEYFPSLEDANIHNFCGNDSTLYLLAENNIICIDLQMRQPFMPKITATAICYSDNQLYTVEGHSLYRCNIRSGEKEILFSDERYVFTLITPIGDNQFWIGTTTGVLKVDLTEKRIITTCFQKENITTQFLDSESRLWLSAKSGLAAVVSPNGESIVLNDSGGSSIPYIHCFTEDTRGIIWVGTLAGLYRIEMKTNGIPEIMSNQPYMAETSITALFTDRQGNLWIGPYYGDIRYGNIDLDDFKCFYSDEKVEDRLHGTVIGSMAEDKEGNLYVASEGSGINVLNKNREVIRHITKTTHRLPDNKIRALWYDEQTDNLFISVYKNGLYVLDRKTGRIKQIDFSFFDSASQLTIEDIVPYRDMLVLPSTQGIFKLDRENLHTSYLLDDSLLQQKCSGNIRTVYIDDKDRLWVSSLEEGLFSVDLKSQKVIFLYGDGLQKGSRIPSAVNSICGDSRNGLFMSTLNSGLLLYNEEKNDFSSYREQDHFLLSDVCYSVTRSFYRNLIVTTDKGVSILDMSVKKKPLSAFHIPLSNLPAPLSLSGDCGIYVSPMDRNVYVGTICGLFSFNEQNLNRSGRNYSLFFSSISVNNQLLTPANSDFLQQDIAFSRKIKLPYNLNTISLTFSTSNYLLSNYGQYEYKMEGLDELWITTSNRTITYSSLRPGRYNLIVRELDNPQNEVLLEIIIMYPFWLSWPMILLYVCVTISIIAWLVWFNKTKTRLMLSLEMKKMEVEQMDKLNRDNQQFLTNISNEFRKPLTVIIAILNNIVADAAVVAGKNRIGKVLKQVVYLQGLITRLQTFNREEQEDVAFSFGNPVYDAESPVEEVIGTEDNTLYTMLIIDSDSEIRASLKETFSFAYRLIEAEDTKEGYLIALRELPDIILSEIDMADGSGIELCRMIKAHVDTLHIPVILMTYQPSPEQQIQSIRSGADDYVVKPFFMDLLQHRCNSLVRNSKRILSRYIKQKEEQDYVPLLATNVQEKRLLDTATRVLEEHLEDPEFDIARWAKCMGMGRTSLFNQIKMVTGMTPNDYIVSFKMDRAKLLLSDESCCPIAEVAYRLGYSDPIYFSRTFKKHVGVSPMQYRKNMLVSQKEEVS</sequence>
<dbReference type="InterPro" id="IPR018060">
    <property type="entry name" value="HTH_AraC"/>
</dbReference>
<dbReference type="STRING" id="927665.HMPREF1535_01631"/>
<dbReference type="SUPFAM" id="SSF52172">
    <property type="entry name" value="CheY-like"/>
    <property type="match status" value="1"/>
</dbReference>
<dbReference type="InterPro" id="IPR013783">
    <property type="entry name" value="Ig-like_fold"/>
</dbReference>
<dbReference type="SUPFAM" id="SSF47384">
    <property type="entry name" value="Homodimeric domain of signal transducing histidine kinase"/>
    <property type="match status" value="1"/>
</dbReference>
<dbReference type="InterPro" id="IPR015943">
    <property type="entry name" value="WD40/YVTN_repeat-like_dom_sf"/>
</dbReference>
<organism evidence="9 10">
    <name type="scientific">Parabacteroides goldsteinii DSM 19448 = WAL 12034</name>
    <dbReference type="NCBI Taxonomy" id="927665"/>
    <lineage>
        <taxon>Bacteria</taxon>
        <taxon>Pseudomonadati</taxon>
        <taxon>Bacteroidota</taxon>
        <taxon>Bacteroidia</taxon>
        <taxon>Bacteroidales</taxon>
        <taxon>Tannerellaceae</taxon>
        <taxon>Parabacteroides</taxon>
    </lineage>
</organism>
<dbReference type="Pfam" id="PF07494">
    <property type="entry name" value="Reg_prop"/>
    <property type="match status" value="1"/>
</dbReference>
<dbReference type="HOGENOM" id="CLU_000445_28_1_10"/>
<keyword evidence="3" id="KW-0238">DNA-binding</keyword>
<evidence type="ECO:0000256" key="5">
    <source>
        <dbReference type="PROSITE-ProRule" id="PRU00169"/>
    </source>
</evidence>
<keyword evidence="6" id="KW-1133">Transmembrane helix</keyword>
<dbReference type="Gene3D" id="1.10.287.130">
    <property type="match status" value="1"/>
</dbReference>
<dbReference type="InterPro" id="IPR011047">
    <property type="entry name" value="Quinoprotein_ADH-like_sf"/>
</dbReference>
<dbReference type="PANTHER" id="PTHR43547">
    <property type="entry name" value="TWO-COMPONENT HISTIDINE KINASE"/>
    <property type="match status" value="1"/>
</dbReference>
<dbReference type="PANTHER" id="PTHR43547:SF2">
    <property type="entry name" value="HYBRID SIGNAL TRANSDUCTION HISTIDINE KINASE C"/>
    <property type="match status" value="1"/>
</dbReference>
<dbReference type="Gene3D" id="2.60.40.10">
    <property type="entry name" value="Immunoglobulins"/>
    <property type="match status" value="1"/>
</dbReference>
<evidence type="ECO:0000256" key="1">
    <source>
        <dbReference type="ARBA" id="ARBA00022553"/>
    </source>
</evidence>
<evidence type="ECO:0000256" key="2">
    <source>
        <dbReference type="ARBA" id="ARBA00023015"/>
    </source>
</evidence>
<dbReference type="PROSITE" id="PS01124">
    <property type="entry name" value="HTH_ARAC_FAMILY_2"/>
    <property type="match status" value="1"/>
</dbReference>
<dbReference type="AlphaFoldDB" id="A0A0F5JGT6"/>
<dbReference type="Pfam" id="PF00072">
    <property type="entry name" value="Response_reg"/>
    <property type="match status" value="1"/>
</dbReference>
<reference evidence="9 10" key="1">
    <citation type="submission" date="2013-04" db="EMBL/GenBank/DDBJ databases">
        <title>The Genome Sequence of Parabacteroides goldsteinii DSM 19448.</title>
        <authorList>
            <consortium name="The Broad Institute Genomics Platform"/>
            <person name="Earl A."/>
            <person name="Ward D."/>
            <person name="Feldgarden M."/>
            <person name="Gevers D."/>
            <person name="Martens E."/>
            <person name="Sakamoto M."/>
            <person name="Benno Y."/>
            <person name="Song Y."/>
            <person name="Liu C."/>
            <person name="Lee J."/>
            <person name="Bolanos M."/>
            <person name="Vaisanen M.L."/>
            <person name="Finegold S.M."/>
            <person name="Walker B."/>
            <person name="Young S."/>
            <person name="Zeng Q."/>
            <person name="Gargeya S."/>
            <person name="Fitzgerald M."/>
            <person name="Haas B."/>
            <person name="Abouelleil A."/>
            <person name="Allen A.W."/>
            <person name="Alvarado L."/>
            <person name="Arachchi H.M."/>
            <person name="Berlin A.M."/>
            <person name="Chapman S.B."/>
            <person name="Gainer-Dewar J."/>
            <person name="Goldberg J."/>
            <person name="Griggs A."/>
            <person name="Gujja S."/>
            <person name="Hansen M."/>
            <person name="Howarth C."/>
            <person name="Imamovic A."/>
            <person name="Ireland A."/>
            <person name="Larimer J."/>
            <person name="McCowan C."/>
            <person name="Murphy C."/>
            <person name="Pearson M."/>
            <person name="Poon T.W."/>
            <person name="Priest M."/>
            <person name="Roberts A."/>
            <person name="Saif S."/>
            <person name="Shea T."/>
            <person name="Sisk P."/>
            <person name="Sykes S."/>
            <person name="Wortman J."/>
            <person name="Nusbaum C."/>
            <person name="Birren B."/>
        </authorList>
    </citation>
    <scope>NUCLEOTIDE SEQUENCE [LARGE SCALE GENOMIC DNA]</scope>
    <source>
        <strain evidence="9 10">DSM 19448</strain>
    </source>
</reference>
<comment type="caution">
    <text evidence="9">The sequence shown here is derived from an EMBL/GenBank/DDBJ whole genome shotgun (WGS) entry which is preliminary data.</text>
</comment>
<dbReference type="Gene3D" id="1.10.10.60">
    <property type="entry name" value="Homeodomain-like"/>
    <property type="match status" value="1"/>
</dbReference>
<dbReference type="SMART" id="SM00342">
    <property type="entry name" value="HTH_ARAC"/>
    <property type="match status" value="1"/>
</dbReference>
<gene>
    <name evidence="9" type="ORF">HMPREF1535_01631</name>
</gene>
<dbReference type="SMART" id="SM00448">
    <property type="entry name" value="REC"/>
    <property type="match status" value="1"/>
</dbReference>
<dbReference type="EMBL" id="AQHV01000010">
    <property type="protein sequence ID" value="KKB56979.1"/>
    <property type="molecule type" value="Genomic_DNA"/>
</dbReference>
<dbReference type="InterPro" id="IPR011123">
    <property type="entry name" value="Y_Y_Y"/>
</dbReference>
<dbReference type="RefSeq" id="WP_046145789.1">
    <property type="nucleotide sequence ID" value="NZ_KQ033912.1"/>
</dbReference>
<keyword evidence="1" id="KW-0597">Phosphoprotein</keyword>
<evidence type="ECO:0000259" key="8">
    <source>
        <dbReference type="PROSITE" id="PS50110"/>
    </source>
</evidence>
<dbReference type="InterPro" id="IPR009057">
    <property type="entry name" value="Homeodomain-like_sf"/>
</dbReference>
<evidence type="ECO:0000313" key="10">
    <source>
        <dbReference type="Proteomes" id="UP000033047"/>
    </source>
</evidence>
<evidence type="ECO:0000313" key="9">
    <source>
        <dbReference type="EMBL" id="KKB56979.1"/>
    </source>
</evidence>
<protein>
    <recommendedName>
        <fullName evidence="11">HTH araC/xylS-type domain-containing protein</fullName>
    </recommendedName>
</protein>
<dbReference type="PATRIC" id="fig|927665.4.peg.1667"/>
<dbReference type="SUPFAM" id="SSF101898">
    <property type="entry name" value="NHL repeat"/>
    <property type="match status" value="1"/>
</dbReference>
<dbReference type="SUPFAM" id="SSF50998">
    <property type="entry name" value="Quinoprotein alcohol dehydrogenase-like"/>
    <property type="match status" value="1"/>
</dbReference>
<dbReference type="SUPFAM" id="SSF46689">
    <property type="entry name" value="Homeodomain-like"/>
    <property type="match status" value="1"/>
</dbReference>
<dbReference type="InterPro" id="IPR018062">
    <property type="entry name" value="HTH_AraC-typ_CS"/>
</dbReference>
<dbReference type="Proteomes" id="UP000033047">
    <property type="component" value="Unassembled WGS sequence"/>
</dbReference>
<keyword evidence="4" id="KW-0804">Transcription</keyword>
<name>A0A0F5JGT6_9BACT</name>
<dbReference type="PROSITE" id="PS00041">
    <property type="entry name" value="HTH_ARAC_FAMILY_1"/>
    <property type="match status" value="1"/>
</dbReference>
<evidence type="ECO:0000256" key="3">
    <source>
        <dbReference type="ARBA" id="ARBA00023125"/>
    </source>
</evidence>
<dbReference type="PROSITE" id="PS50110">
    <property type="entry name" value="RESPONSE_REGULATORY"/>
    <property type="match status" value="1"/>
</dbReference>
<evidence type="ECO:0000256" key="4">
    <source>
        <dbReference type="ARBA" id="ARBA00023163"/>
    </source>
</evidence>
<dbReference type="InterPro" id="IPR036097">
    <property type="entry name" value="HisK_dim/P_sf"/>
</dbReference>
<dbReference type="InterPro" id="IPR011110">
    <property type="entry name" value="Reg_prop"/>
</dbReference>
<dbReference type="InterPro" id="IPR020449">
    <property type="entry name" value="Tscrpt_reg_AraC-type_HTH"/>
</dbReference>
<keyword evidence="6" id="KW-0472">Membrane</keyword>
<feature type="domain" description="HTH araC/xylS-type" evidence="7">
    <location>
        <begin position="1053"/>
        <end position="1153"/>
    </location>
</feature>
<feature type="domain" description="Response regulatory" evidence="8">
    <location>
        <begin position="904"/>
        <end position="1019"/>
    </location>
</feature>
<keyword evidence="2" id="KW-0805">Transcription regulation</keyword>
<dbReference type="CDD" id="cd00156">
    <property type="entry name" value="REC"/>
    <property type="match status" value="1"/>
</dbReference>
<dbReference type="Gene3D" id="2.130.10.10">
    <property type="entry name" value="YVTN repeat-like/Quinoprotein amine dehydrogenase"/>
    <property type="match status" value="2"/>
</dbReference>
<dbReference type="InterPro" id="IPR001789">
    <property type="entry name" value="Sig_transdc_resp-reg_receiver"/>
</dbReference>
<dbReference type="InterPro" id="IPR011006">
    <property type="entry name" value="CheY-like_superfamily"/>
</dbReference>
<evidence type="ECO:0008006" key="11">
    <source>
        <dbReference type="Google" id="ProtNLM"/>
    </source>
</evidence>
<accession>A0A0F5JGT6</accession>
<keyword evidence="6" id="KW-0812">Transmembrane</keyword>
<comment type="caution">
    <text evidence="5">Lacks conserved residue(s) required for the propagation of feature annotation.</text>
</comment>
<feature type="transmembrane region" description="Helical" evidence="6">
    <location>
        <begin position="759"/>
        <end position="782"/>
    </location>
</feature>
<dbReference type="GO" id="GO:0003700">
    <property type="term" value="F:DNA-binding transcription factor activity"/>
    <property type="evidence" value="ECO:0007669"/>
    <property type="project" value="InterPro"/>
</dbReference>
<evidence type="ECO:0000256" key="6">
    <source>
        <dbReference type="SAM" id="Phobius"/>
    </source>
</evidence>
<evidence type="ECO:0000259" key="7">
    <source>
        <dbReference type="PROSITE" id="PS01124"/>
    </source>
</evidence>